<keyword evidence="3" id="KW-1185">Reference proteome</keyword>
<dbReference type="EMBL" id="LFJN01000022">
    <property type="protein sequence ID" value="KPI37809.1"/>
    <property type="molecule type" value="Genomic_DNA"/>
</dbReference>
<feature type="compositionally biased region" description="Low complexity" evidence="1">
    <location>
        <begin position="33"/>
        <end position="57"/>
    </location>
</feature>
<reference evidence="2 3" key="1">
    <citation type="submission" date="2015-06" db="EMBL/GenBank/DDBJ databases">
        <title>Draft genome of the ant-associated black yeast Phialophora attae CBS 131958.</title>
        <authorList>
            <person name="Moreno L.F."/>
            <person name="Stielow B.J."/>
            <person name="de Hoog S."/>
            <person name="Vicente V.A."/>
            <person name="Weiss V.A."/>
            <person name="de Vries M."/>
            <person name="Cruz L.M."/>
            <person name="Souza E.M."/>
        </authorList>
    </citation>
    <scope>NUCLEOTIDE SEQUENCE [LARGE SCALE GENOMIC DNA]</scope>
    <source>
        <strain evidence="2 3">CBS 131958</strain>
    </source>
</reference>
<dbReference type="AlphaFoldDB" id="A0A0N0NKG1"/>
<sequence length="159" mass="17094">MAVLSTTSPTKPTSKDIVMSDSQTAPESEPSKSQTTSTLETVSSSNSASASSSRQTTPITPDFPDLDFETKEDEATHSDNEDTTPTTAEASPRSPLARSIPESAEKDKTPLWTPEMRAELDRTWVASPAMAKVKKDVAKVLASRVPQWGLRSAAERRGA</sequence>
<gene>
    <name evidence="2" type="ORF">AB675_154</name>
</gene>
<feature type="region of interest" description="Disordered" evidence="1">
    <location>
        <begin position="1"/>
        <end position="114"/>
    </location>
</feature>
<proteinExistence type="predicted"/>
<protein>
    <submittedName>
        <fullName evidence="2">Uncharacterized protein</fullName>
    </submittedName>
</protein>
<dbReference type="GeneID" id="28733319"/>
<accession>A0A0N0NKG1</accession>
<dbReference type="Proteomes" id="UP000038010">
    <property type="component" value="Unassembled WGS sequence"/>
</dbReference>
<dbReference type="VEuPathDB" id="FungiDB:AB675_154"/>
<comment type="caution">
    <text evidence="2">The sequence shown here is derived from an EMBL/GenBank/DDBJ whole genome shotgun (WGS) entry which is preliminary data.</text>
</comment>
<evidence type="ECO:0000313" key="2">
    <source>
        <dbReference type="EMBL" id="KPI37809.1"/>
    </source>
</evidence>
<evidence type="ECO:0000313" key="3">
    <source>
        <dbReference type="Proteomes" id="UP000038010"/>
    </source>
</evidence>
<dbReference type="RefSeq" id="XP_017997772.1">
    <property type="nucleotide sequence ID" value="XM_018141449.1"/>
</dbReference>
<name>A0A0N0NKG1_9EURO</name>
<evidence type="ECO:0000256" key="1">
    <source>
        <dbReference type="SAM" id="MobiDB-lite"/>
    </source>
</evidence>
<feature type="compositionally biased region" description="Low complexity" evidence="1">
    <location>
        <begin position="1"/>
        <end position="12"/>
    </location>
</feature>
<organism evidence="2 3">
    <name type="scientific">Cyphellophora attinorum</name>
    <dbReference type="NCBI Taxonomy" id="1664694"/>
    <lineage>
        <taxon>Eukaryota</taxon>
        <taxon>Fungi</taxon>
        <taxon>Dikarya</taxon>
        <taxon>Ascomycota</taxon>
        <taxon>Pezizomycotina</taxon>
        <taxon>Eurotiomycetes</taxon>
        <taxon>Chaetothyriomycetidae</taxon>
        <taxon>Chaetothyriales</taxon>
        <taxon>Cyphellophoraceae</taxon>
        <taxon>Cyphellophora</taxon>
    </lineage>
</organism>